<dbReference type="Proteomes" id="UP000023152">
    <property type="component" value="Unassembled WGS sequence"/>
</dbReference>
<organism evidence="9 10">
    <name type="scientific">Reticulomyxa filosa</name>
    <dbReference type="NCBI Taxonomy" id="46433"/>
    <lineage>
        <taxon>Eukaryota</taxon>
        <taxon>Sar</taxon>
        <taxon>Rhizaria</taxon>
        <taxon>Retaria</taxon>
        <taxon>Foraminifera</taxon>
        <taxon>Monothalamids</taxon>
        <taxon>Reticulomyxidae</taxon>
        <taxon>Reticulomyxa</taxon>
    </lineage>
</organism>
<dbReference type="SMART" id="SM00508">
    <property type="entry name" value="PostSET"/>
    <property type="match status" value="1"/>
</dbReference>
<keyword evidence="4" id="KW-0489">Methyltransferase</keyword>
<evidence type="ECO:0000259" key="8">
    <source>
        <dbReference type="PROSITE" id="PS50868"/>
    </source>
</evidence>
<sequence length="217" mass="24537">MVGKDLRIGFFAQRTIVPGEEITVDYKFERFGGTKQKCHCGAKHCQRFLGVRSKKKVVCFDNVSTQQSVPPSINAVTTKSSQLSSLNLWKQIQTSNVRKQTSLHRIRCILDAMSTSSKQLSTFQSTHLSNVDDDYRMPFYRPQLHTAIALRKSEFARSMKDKCDDGNTDSCVPMPTKDTSTLAMHSVLPSQRIVRRLNEFLSNQVSCIYLCVCVCVT</sequence>
<feature type="domain" description="Post-SET" evidence="8">
    <location>
        <begin position="34"/>
        <end position="50"/>
    </location>
</feature>
<dbReference type="GO" id="GO:0005634">
    <property type="term" value="C:nucleus"/>
    <property type="evidence" value="ECO:0007669"/>
    <property type="project" value="UniProtKB-SubCell"/>
</dbReference>
<evidence type="ECO:0000313" key="9">
    <source>
        <dbReference type="EMBL" id="ETO18902.1"/>
    </source>
</evidence>
<keyword evidence="5" id="KW-0808">Transferase</keyword>
<dbReference type="Gene3D" id="2.170.270.10">
    <property type="entry name" value="SET domain"/>
    <property type="match status" value="1"/>
</dbReference>
<dbReference type="InterPro" id="IPR050777">
    <property type="entry name" value="SET2_Histone-Lys_MeTrsfase"/>
</dbReference>
<protein>
    <recommendedName>
        <fullName evidence="8">Post-SET domain-containing protein</fullName>
    </recommendedName>
</protein>
<evidence type="ECO:0000256" key="5">
    <source>
        <dbReference type="ARBA" id="ARBA00022679"/>
    </source>
</evidence>
<accession>X6N0S2</accession>
<evidence type="ECO:0000313" key="10">
    <source>
        <dbReference type="Proteomes" id="UP000023152"/>
    </source>
</evidence>
<dbReference type="GO" id="GO:0005694">
    <property type="term" value="C:chromosome"/>
    <property type="evidence" value="ECO:0007669"/>
    <property type="project" value="UniProtKB-SubCell"/>
</dbReference>
<keyword evidence="7" id="KW-0539">Nucleus</keyword>
<keyword evidence="10" id="KW-1185">Reference proteome</keyword>
<dbReference type="InterPro" id="IPR046341">
    <property type="entry name" value="SET_dom_sf"/>
</dbReference>
<evidence type="ECO:0000256" key="3">
    <source>
        <dbReference type="ARBA" id="ARBA00022454"/>
    </source>
</evidence>
<dbReference type="InterPro" id="IPR003616">
    <property type="entry name" value="Post-SET_dom"/>
</dbReference>
<keyword evidence="6" id="KW-0949">S-adenosyl-L-methionine</keyword>
<dbReference type="EMBL" id="ASPP01014268">
    <property type="protein sequence ID" value="ETO18902.1"/>
    <property type="molecule type" value="Genomic_DNA"/>
</dbReference>
<dbReference type="OrthoDB" id="308383at2759"/>
<dbReference type="PROSITE" id="PS50868">
    <property type="entry name" value="POST_SET"/>
    <property type="match status" value="1"/>
</dbReference>
<proteinExistence type="predicted"/>
<evidence type="ECO:0000256" key="4">
    <source>
        <dbReference type="ARBA" id="ARBA00022603"/>
    </source>
</evidence>
<dbReference type="PANTHER" id="PTHR22884">
    <property type="entry name" value="SET DOMAIN PROTEINS"/>
    <property type="match status" value="1"/>
</dbReference>
<dbReference type="AlphaFoldDB" id="X6N0S2"/>
<evidence type="ECO:0000256" key="6">
    <source>
        <dbReference type="ARBA" id="ARBA00022691"/>
    </source>
</evidence>
<name>X6N0S2_RETFI</name>
<evidence type="ECO:0000256" key="2">
    <source>
        <dbReference type="ARBA" id="ARBA00004286"/>
    </source>
</evidence>
<gene>
    <name evidence="9" type="ORF">RFI_18339</name>
</gene>
<evidence type="ECO:0000256" key="7">
    <source>
        <dbReference type="ARBA" id="ARBA00023242"/>
    </source>
</evidence>
<evidence type="ECO:0000256" key="1">
    <source>
        <dbReference type="ARBA" id="ARBA00004123"/>
    </source>
</evidence>
<dbReference type="SUPFAM" id="SSF82199">
    <property type="entry name" value="SET domain"/>
    <property type="match status" value="1"/>
</dbReference>
<comment type="caution">
    <text evidence="9">The sequence shown here is derived from an EMBL/GenBank/DDBJ whole genome shotgun (WGS) entry which is preliminary data.</text>
</comment>
<keyword evidence="3" id="KW-0158">Chromosome</keyword>
<dbReference type="GO" id="GO:0008168">
    <property type="term" value="F:methyltransferase activity"/>
    <property type="evidence" value="ECO:0007669"/>
    <property type="project" value="UniProtKB-KW"/>
</dbReference>
<reference evidence="9 10" key="1">
    <citation type="journal article" date="2013" name="Curr. Biol.">
        <title>The Genome of the Foraminiferan Reticulomyxa filosa.</title>
        <authorList>
            <person name="Glockner G."/>
            <person name="Hulsmann N."/>
            <person name="Schleicher M."/>
            <person name="Noegel A.A."/>
            <person name="Eichinger L."/>
            <person name="Gallinger C."/>
            <person name="Pawlowski J."/>
            <person name="Sierra R."/>
            <person name="Euteneuer U."/>
            <person name="Pillet L."/>
            <person name="Moustafa A."/>
            <person name="Platzer M."/>
            <person name="Groth M."/>
            <person name="Szafranski K."/>
            <person name="Schliwa M."/>
        </authorList>
    </citation>
    <scope>NUCLEOTIDE SEQUENCE [LARGE SCALE GENOMIC DNA]</scope>
</reference>
<comment type="subcellular location">
    <subcellularLocation>
        <location evidence="2">Chromosome</location>
    </subcellularLocation>
    <subcellularLocation>
        <location evidence="1">Nucleus</location>
    </subcellularLocation>
</comment>
<dbReference type="GO" id="GO:0032259">
    <property type="term" value="P:methylation"/>
    <property type="evidence" value="ECO:0007669"/>
    <property type="project" value="UniProtKB-KW"/>
</dbReference>